<keyword evidence="3 5" id="KW-0732">Signal</keyword>
<comment type="subcellular location">
    <subcellularLocation>
        <location evidence="1">Cell envelope</location>
    </subcellularLocation>
</comment>
<organism evidence="7 8">
    <name type="scientific">Crassaminicella indica</name>
    <dbReference type="NCBI Taxonomy" id="2855394"/>
    <lineage>
        <taxon>Bacteria</taxon>
        <taxon>Bacillati</taxon>
        <taxon>Bacillota</taxon>
        <taxon>Clostridia</taxon>
        <taxon>Eubacteriales</taxon>
        <taxon>Clostridiaceae</taxon>
        <taxon>Crassaminicella</taxon>
    </lineage>
</organism>
<dbReference type="InterPro" id="IPR000949">
    <property type="entry name" value="ELM2_dom"/>
</dbReference>
<evidence type="ECO:0000259" key="6">
    <source>
        <dbReference type="PROSITE" id="PS51156"/>
    </source>
</evidence>
<evidence type="ECO:0000256" key="2">
    <source>
        <dbReference type="ARBA" id="ARBA00010333"/>
    </source>
</evidence>
<dbReference type="InterPro" id="IPR018313">
    <property type="entry name" value="SBP_3_CS"/>
</dbReference>
<evidence type="ECO:0000256" key="5">
    <source>
        <dbReference type="SAM" id="SignalP"/>
    </source>
</evidence>
<dbReference type="PANTHER" id="PTHR35936">
    <property type="entry name" value="MEMBRANE-BOUND LYTIC MUREIN TRANSGLYCOSYLASE F"/>
    <property type="match status" value="1"/>
</dbReference>
<evidence type="ECO:0000313" key="8">
    <source>
        <dbReference type="Proteomes" id="UP000886818"/>
    </source>
</evidence>
<sequence length="274" mass="30065">MFKKNSKKLLAVLLMVCMVFAFSGCTEKKSSADEALGKVEQIKKAGKIVVGTCADYPPYEFHKEIDGEDTIVGFDIEIAKAVAEELGVELEIKDMKFDGLLPALVADKIDFIAAGMSATKERAESVDFTKPYYNEEQKILVKKELADKIKTKEDLKGLKIGAQKATTQEEIASSIEGAEVKGLSKITDLVLELTNDKIDGIILVGPVADAYAKQNDNLAVPELYFKNDNDKGVSIAVNKGNEDLVKVINQTLDKLIKEEKIKQFVVKATELANE</sequence>
<name>A0ABX8R8R2_9CLOT</name>
<dbReference type="PROSITE" id="PS01039">
    <property type="entry name" value="SBP_BACTERIAL_3"/>
    <property type="match status" value="1"/>
</dbReference>
<dbReference type="SMART" id="SM00062">
    <property type="entry name" value="PBPb"/>
    <property type="match status" value="1"/>
</dbReference>
<protein>
    <submittedName>
        <fullName evidence="7">Transporter substrate-binding domain-containing protein</fullName>
    </submittedName>
</protein>
<comment type="similarity">
    <text evidence="2 4">Belongs to the bacterial solute-binding protein 3 family.</text>
</comment>
<dbReference type="EMBL" id="CP078093">
    <property type="protein sequence ID" value="QXM05438.1"/>
    <property type="molecule type" value="Genomic_DNA"/>
</dbReference>
<reference evidence="7" key="1">
    <citation type="submission" date="2021-07" db="EMBL/GenBank/DDBJ databases">
        <title>Complete genome sequence of Crassaminicella sp. 143-21, isolated from a deep-sea hydrothermal vent.</title>
        <authorList>
            <person name="Li X."/>
        </authorList>
    </citation>
    <scope>NUCLEOTIDE SEQUENCE</scope>
    <source>
        <strain evidence="7">143-21</strain>
    </source>
</reference>
<dbReference type="PROSITE" id="PS51156">
    <property type="entry name" value="ELM2"/>
    <property type="match status" value="1"/>
</dbReference>
<evidence type="ECO:0000256" key="3">
    <source>
        <dbReference type="ARBA" id="ARBA00022729"/>
    </source>
</evidence>
<evidence type="ECO:0000256" key="1">
    <source>
        <dbReference type="ARBA" id="ARBA00004196"/>
    </source>
</evidence>
<evidence type="ECO:0000256" key="4">
    <source>
        <dbReference type="RuleBase" id="RU003744"/>
    </source>
</evidence>
<proteinExistence type="inferred from homology"/>
<dbReference type="RefSeq" id="WP_218282137.1">
    <property type="nucleotide sequence ID" value="NZ_CP078093.1"/>
</dbReference>
<dbReference type="Pfam" id="PF00497">
    <property type="entry name" value="SBP_bac_3"/>
    <property type="match status" value="1"/>
</dbReference>
<dbReference type="PANTHER" id="PTHR35936:SF17">
    <property type="entry name" value="ARGININE-BINDING EXTRACELLULAR PROTEIN ARTP"/>
    <property type="match status" value="1"/>
</dbReference>
<accession>A0ABX8R8R2</accession>
<gene>
    <name evidence="7" type="ORF">KVH43_08575</name>
</gene>
<feature type="domain" description="ELM2" evidence="6">
    <location>
        <begin position="200"/>
        <end position="274"/>
    </location>
</feature>
<dbReference type="Proteomes" id="UP000886818">
    <property type="component" value="Chromosome"/>
</dbReference>
<feature type="signal peptide" evidence="5">
    <location>
        <begin position="1"/>
        <end position="23"/>
    </location>
</feature>
<feature type="chain" id="PRO_5046405769" evidence="5">
    <location>
        <begin position="24"/>
        <end position="274"/>
    </location>
</feature>
<dbReference type="PROSITE" id="PS51257">
    <property type="entry name" value="PROKAR_LIPOPROTEIN"/>
    <property type="match status" value="1"/>
</dbReference>
<evidence type="ECO:0000313" key="7">
    <source>
        <dbReference type="EMBL" id="QXM05438.1"/>
    </source>
</evidence>
<dbReference type="InterPro" id="IPR001638">
    <property type="entry name" value="Solute-binding_3/MltF_N"/>
</dbReference>
<keyword evidence="8" id="KW-1185">Reference proteome</keyword>